<keyword evidence="4" id="KW-0031">Aminopeptidase</keyword>
<dbReference type="HAMAP" id="MF_00181">
    <property type="entry name" value="Cytosol_peptidase_M17"/>
    <property type="match status" value="1"/>
</dbReference>
<dbReference type="AlphaFoldDB" id="A0A6J6QUK5"/>
<dbReference type="PANTHER" id="PTHR11963">
    <property type="entry name" value="LEUCINE AMINOPEPTIDASE-RELATED"/>
    <property type="match status" value="1"/>
</dbReference>
<evidence type="ECO:0000256" key="5">
    <source>
        <dbReference type="ARBA" id="ARBA00022670"/>
    </source>
</evidence>
<sequence length="493" mass="49927">MTLTLVQTSVTTTACDAIIVAVRPNGRGLVVAGHGLTAAQAKKITDAVTALGATGKSGEVTKVGGVSGFKAPLIVAMGLGEVKAKIDLEAIRRAVGNAVRSLSGTKKVAIIADPETELLQALATGARLAAYAFTDFKSKQEPKSLPASSIVLIVPGPITAIQKSIIAEVNIVANAVDLTRDLVNTPPNALPPIALAAAAKKAVAKLPVTVTIWDERALKRDGCGGILGVGQGSANPPRLVKLVYAPRGAKAHLAIVGKGITFDTGGISIKPAKNMDEMKGDMAGAASVISAMQAIAALGLKVKVTGWVPTAENMPSGTAQRPGDVITTYNGTTVEVLNTDAEGRLVLADALAMAAEENPTLIIDVATLTGAQRIALGARIAGVMANDDGARAQVCAGAEAGGEAMWPMPLPEDLLATLDSATADIANIGDGLGGMLSAGVFLNKFIPAGQPWVHLDIAGPAFNEKGPYGYTPKGGTGAAVRTFVQVAKGLAAG</sequence>
<dbReference type="NCBIfam" id="NF002073">
    <property type="entry name" value="PRK00913.1-2"/>
    <property type="match status" value="1"/>
</dbReference>
<dbReference type="GO" id="GO:0006508">
    <property type="term" value="P:proteolysis"/>
    <property type="evidence" value="ECO:0007669"/>
    <property type="project" value="UniProtKB-KW"/>
</dbReference>
<dbReference type="Pfam" id="PF02789">
    <property type="entry name" value="Peptidase_M17_N"/>
    <property type="match status" value="1"/>
</dbReference>
<protein>
    <recommendedName>
        <fullName evidence="3">leucyl aminopeptidase</fullName>
        <ecNumber evidence="3">3.4.11.1</ecNumber>
    </recommendedName>
</protein>
<dbReference type="Pfam" id="PF00883">
    <property type="entry name" value="Peptidase_M17"/>
    <property type="match status" value="1"/>
</dbReference>
<gene>
    <name evidence="8" type="ORF">UFOPK2625_01242</name>
</gene>
<evidence type="ECO:0000256" key="6">
    <source>
        <dbReference type="ARBA" id="ARBA00022801"/>
    </source>
</evidence>
<dbReference type="Gene3D" id="3.40.220.10">
    <property type="entry name" value="Leucine Aminopeptidase, subunit E, domain 1"/>
    <property type="match status" value="1"/>
</dbReference>
<proteinExistence type="inferred from homology"/>
<organism evidence="8">
    <name type="scientific">freshwater metagenome</name>
    <dbReference type="NCBI Taxonomy" id="449393"/>
    <lineage>
        <taxon>unclassified sequences</taxon>
        <taxon>metagenomes</taxon>
        <taxon>ecological metagenomes</taxon>
    </lineage>
</organism>
<name>A0A6J6QUK5_9ZZZZ</name>
<dbReference type="CDD" id="cd00433">
    <property type="entry name" value="Peptidase_M17"/>
    <property type="match status" value="1"/>
</dbReference>
<evidence type="ECO:0000256" key="4">
    <source>
        <dbReference type="ARBA" id="ARBA00022438"/>
    </source>
</evidence>
<dbReference type="GO" id="GO:0005737">
    <property type="term" value="C:cytoplasm"/>
    <property type="evidence" value="ECO:0007669"/>
    <property type="project" value="InterPro"/>
</dbReference>
<dbReference type="InterPro" id="IPR011356">
    <property type="entry name" value="Leucine_aapep/pepB"/>
</dbReference>
<evidence type="ECO:0000256" key="3">
    <source>
        <dbReference type="ARBA" id="ARBA00012565"/>
    </source>
</evidence>
<evidence type="ECO:0000256" key="1">
    <source>
        <dbReference type="ARBA" id="ARBA00000135"/>
    </source>
</evidence>
<dbReference type="PROSITE" id="PS00631">
    <property type="entry name" value="CYTOSOL_AP"/>
    <property type="match status" value="1"/>
</dbReference>
<dbReference type="EC" id="3.4.11.1" evidence="3"/>
<evidence type="ECO:0000313" key="8">
    <source>
        <dbReference type="EMBL" id="CAB4715501.1"/>
    </source>
</evidence>
<dbReference type="InterPro" id="IPR043472">
    <property type="entry name" value="Macro_dom-like"/>
</dbReference>
<feature type="domain" description="Cytosol aminopeptidase" evidence="7">
    <location>
        <begin position="338"/>
        <end position="345"/>
    </location>
</feature>
<comment type="similarity">
    <text evidence="2">Belongs to the peptidase M17 family.</text>
</comment>
<comment type="catalytic activity">
    <reaction evidence="1">
        <text>Release of an N-terminal amino acid, Xaa-|-Yaa-, in which Xaa is preferably Leu, but may be other amino acids including Pro although not Arg or Lys, and Yaa may be Pro. Amino acid amides and methyl esters are also readily hydrolyzed, but rates on arylamides are exceedingly low.</text>
        <dbReference type="EC" id="3.4.11.1"/>
    </reaction>
</comment>
<keyword evidence="6" id="KW-0378">Hydrolase</keyword>
<dbReference type="GO" id="GO:0070006">
    <property type="term" value="F:metalloaminopeptidase activity"/>
    <property type="evidence" value="ECO:0007669"/>
    <property type="project" value="InterPro"/>
</dbReference>
<evidence type="ECO:0000256" key="2">
    <source>
        <dbReference type="ARBA" id="ARBA00009528"/>
    </source>
</evidence>
<dbReference type="GO" id="GO:0030145">
    <property type="term" value="F:manganese ion binding"/>
    <property type="evidence" value="ECO:0007669"/>
    <property type="project" value="InterPro"/>
</dbReference>
<dbReference type="InterPro" id="IPR008283">
    <property type="entry name" value="Peptidase_M17_N"/>
</dbReference>
<dbReference type="SUPFAM" id="SSF53187">
    <property type="entry name" value="Zn-dependent exopeptidases"/>
    <property type="match status" value="1"/>
</dbReference>
<dbReference type="PANTHER" id="PTHR11963:SF23">
    <property type="entry name" value="CYTOSOL AMINOPEPTIDASE"/>
    <property type="match status" value="1"/>
</dbReference>
<dbReference type="InterPro" id="IPR000819">
    <property type="entry name" value="Peptidase_M17_C"/>
</dbReference>
<dbReference type="EMBL" id="CAEZXZ010000218">
    <property type="protein sequence ID" value="CAB4715501.1"/>
    <property type="molecule type" value="Genomic_DNA"/>
</dbReference>
<accession>A0A6J6QUK5</accession>
<evidence type="ECO:0000259" key="7">
    <source>
        <dbReference type="PROSITE" id="PS00631"/>
    </source>
</evidence>
<keyword evidence="5" id="KW-0645">Protease</keyword>
<dbReference type="PRINTS" id="PR00481">
    <property type="entry name" value="LAMNOPPTDASE"/>
</dbReference>
<reference evidence="8" key="1">
    <citation type="submission" date="2020-05" db="EMBL/GenBank/DDBJ databases">
        <authorList>
            <person name="Chiriac C."/>
            <person name="Salcher M."/>
            <person name="Ghai R."/>
            <person name="Kavagutti S V."/>
        </authorList>
    </citation>
    <scope>NUCLEOTIDE SEQUENCE</scope>
</reference>
<dbReference type="InterPro" id="IPR023042">
    <property type="entry name" value="Peptidase_M17_leu_NH2_pept"/>
</dbReference>
<dbReference type="SUPFAM" id="SSF52949">
    <property type="entry name" value="Macro domain-like"/>
    <property type="match status" value="1"/>
</dbReference>
<dbReference type="Gene3D" id="3.40.630.10">
    <property type="entry name" value="Zn peptidases"/>
    <property type="match status" value="1"/>
</dbReference>